<reference evidence="4 5" key="1">
    <citation type="submission" date="2019-07" db="EMBL/GenBank/DDBJ databases">
        <title>Genome assembly of two rare yeast pathogens: Diutina rugosa and Trichomonascus ciferrii.</title>
        <authorList>
            <person name="Mixao V."/>
            <person name="Saus E."/>
            <person name="Hansen A."/>
            <person name="Lass-Flor C."/>
            <person name="Gabaldon T."/>
        </authorList>
    </citation>
    <scope>NUCLEOTIDE SEQUENCE [LARGE SCALE GENOMIC DNA]</scope>
    <source>
        <strain evidence="4 5">CBS 613</strain>
    </source>
</reference>
<feature type="domain" description="C2H2-type" evidence="3">
    <location>
        <begin position="62"/>
        <end position="86"/>
    </location>
</feature>
<evidence type="ECO:0000256" key="1">
    <source>
        <dbReference type="PROSITE-ProRule" id="PRU00042"/>
    </source>
</evidence>
<keyword evidence="1" id="KW-0479">Metal-binding</keyword>
<dbReference type="SUPFAM" id="SSF57667">
    <property type="entry name" value="beta-beta-alpha zinc fingers"/>
    <property type="match status" value="1"/>
</dbReference>
<evidence type="ECO:0000256" key="2">
    <source>
        <dbReference type="SAM" id="MobiDB-lite"/>
    </source>
</evidence>
<name>A0A642UYA7_DIURU</name>
<keyword evidence="5" id="KW-1185">Reference proteome</keyword>
<sequence length="463" mass="53123">MAYSAPFQSPLFSSAPPPKDHLICRYCGQRVKFRELSRHNRRYHSDQWTRAHQRRPRGSSSFKCHASGCGRTFPNHFQLRQHQQTHPPTGRGRNRRQSDQRSKEALQSLASGASGFSRSANPSPTQNFSVIGQHANAIQPNQRFNARQFQSHNRQFQQLLNSNNERTNQWATAQSVAIQSNQPWMPSNQPVVANSQGRKDEWVTPTQANYQQLQSNQHVYQCQQPDQQSHQQSYQQLHQQSYQQSFQQVPFYQQPVTYHQQNYQRQHYQQGHMQRPINHQISRAAVVEETITTGSAVAETIQSYQEMTTEQAVSMNHGIVMQRTTATYQEMATQQTISNCYQTAAQQSVEQNYTIATNIPHGGSLTNPTHNKPYNFGSWGYQGQPWEVKTFRLPSMANNPFFASRRSQSNHVIIPTHVDEDVDMMSVRAAPFDSKQQLSGTQALPAIEYKVKSPTNWAIQKHS</sequence>
<dbReference type="EMBL" id="SWFT01000019">
    <property type="protein sequence ID" value="KAA8907749.1"/>
    <property type="molecule type" value="Genomic_DNA"/>
</dbReference>
<feature type="compositionally biased region" description="Polar residues" evidence="2">
    <location>
        <begin position="108"/>
        <end position="128"/>
    </location>
</feature>
<keyword evidence="1" id="KW-0862">Zinc</keyword>
<proteinExistence type="predicted"/>
<dbReference type="RefSeq" id="XP_034014755.1">
    <property type="nucleotide sequence ID" value="XM_034157224.1"/>
</dbReference>
<comment type="caution">
    <text evidence="4">The sequence shown here is derived from an EMBL/GenBank/DDBJ whole genome shotgun (WGS) entry which is preliminary data.</text>
</comment>
<evidence type="ECO:0000313" key="4">
    <source>
        <dbReference type="EMBL" id="KAA8907749.1"/>
    </source>
</evidence>
<dbReference type="PROSITE" id="PS00028">
    <property type="entry name" value="ZINC_FINGER_C2H2_1"/>
    <property type="match status" value="1"/>
</dbReference>
<evidence type="ECO:0000313" key="5">
    <source>
        <dbReference type="Proteomes" id="UP000449547"/>
    </source>
</evidence>
<dbReference type="GO" id="GO:0008270">
    <property type="term" value="F:zinc ion binding"/>
    <property type="evidence" value="ECO:0007669"/>
    <property type="project" value="UniProtKB-KW"/>
</dbReference>
<protein>
    <recommendedName>
        <fullName evidence="3">C2H2-type domain-containing protein</fullName>
    </recommendedName>
</protein>
<feature type="region of interest" description="Disordered" evidence="2">
    <location>
        <begin position="179"/>
        <end position="198"/>
    </location>
</feature>
<feature type="compositionally biased region" description="Polar residues" evidence="2">
    <location>
        <begin position="179"/>
        <end position="196"/>
    </location>
</feature>
<organism evidence="4 5">
    <name type="scientific">Diutina rugosa</name>
    <name type="common">Yeast</name>
    <name type="synonym">Candida rugosa</name>
    <dbReference type="NCBI Taxonomy" id="5481"/>
    <lineage>
        <taxon>Eukaryota</taxon>
        <taxon>Fungi</taxon>
        <taxon>Dikarya</taxon>
        <taxon>Ascomycota</taxon>
        <taxon>Saccharomycotina</taxon>
        <taxon>Pichiomycetes</taxon>
        <taxon>Debaryomycetaceae</taxon>
        <taxon>Diutina</taxon>
    </lineage>
</organism>
<dbReference type="PROSITE" id="PS50157">
    <property type="entry name" value="ZINC_FINGER_C2H2_2"/>
    <property type="match status" value="1"/>
</dbReference>
<dbReference type="AlphaFoldDB" id="A0A642UYA7"/>
<dbReference type="VEuPathDB" id="FungiDB:DIURU_000436"/>
<dbReference type="Proteomes" id="UP000449547">
    <property type="component" value="Unassembled WGS sequence"/>
</dbReference>
<dbReference type="GeneID" id="54779089"/>
<gene>
    <name evidence="4" type="ORF">DIURU_000436</name>
</gene>
<dbReference type="SMART" id="SM00355">
    <property type="entry name" value="ZnF_C2H2"/>
    <property type="match status" value="2"/>
</dbReference>
<dbReference type="InterPro" id="IPR036236">
    <property type="entry name" value="Znf_C2H2_sf"/>
</dbReference>
<dbReference type="InterPro" id="IPR013087">
    <property type="entry name" value="Znf_C2H2_type"/>
</dbReference>
<accession>A0A642UYA7</accession>
<evidence type="ECO:0000259" key="3">
    <source>
        <dbReference type="PROSITE" id="PS50157"/>
    </source>
</evidence>
<feature type="region of interest" description="Disordered" evidence="2">
    <location>
        <begin position="81"/>
        <end position="128"/>
    </location>
</feature>
<feature type="region of interest" description="Disordered" evidence="2">
    <location>
        <begin position="42"/>
        <end position="65"/>
    </location>
</feature>
<keyword evidence="1" id="KW-0863">Zinc-finger</keyword>